<dbReference type="InterPro" id="IPR014001">
    <property type="entry name" value="Helicase_ATP-bd"/>
</dbReference>
<dbReference type="InterPro" id="IPR027417">
    <property type="entry name" value="P-loop_NTPase"/>
</dbReference>
<dbReference type="PANTHER" id="PTHR47959:SF1">
    <property type="entry name" value="ATP-DEPENDENT RNA HELICASE DBPA"/>
    <property type="match status" value="1"/>
</dbReference>
<evidence type="ECO:0000313" key="12">
    <source>
        <dbReference type="Proteomes" id="UP001165678"/>
    </source>
</evidence>
<evidence type="ECO:0000259" key="10">
    <source>
        <dbReference type="PROSITE" id="PS51195"/>
    </source>
</evidence>
<evidence type="ECO:0000256" key="3">
    <source>
        <dbReference type="ARBA" id="ARBA00022806"/>
    </source>
</evidence>
<dbReference type="InterPro" id="IPR044742">
    <property type="entry name" value="DEAD/DEAH_RhlB"/>
</dbReference>
<feature type="domain" description="DEAD-box RNA helicase Q" evidence="10">
    <location>
        <begin position="5"/>
        <end position="33"/>
    </location>
</feature>
<feature type="short sequence motif" description="Q motif" evidence="6">
    <location>
        <begin position="5"/>
        <end position="33"/>
    </location>
</feature>
<reference evidence="11" key="1">
    <citation type="submission" date="2022-11" db="EMBL/GenBank/DDBJ databases">
        <title>Larsenimonas rhizosphaerae sp. nov., isolated from a tidal mudflat.</title>
        <authorList>
            <person name="Lee S.D."/>
            <person name="Kim I.S."/>
        </authorList>
    </citation>
    <scope>NUCLEOTIDE SEQUENCE</scope>
    <source>
        <strain evidence="11">GH2-1</strain>
    </source>
</reference>
<dbReference type="PROSITE" id="PS51192">
    <property type="entry name" value="HELICASE_ATP_BIND_1"/>
    <property type="match status" value="1"/>
</dbReference>
<dbReference type="SMART" id="SM00487">
    <property type="entry name" value="DEXDc"/>
    <property type="match status" value="1"/>
</dbReference>
<feature type="domain" description="Helicase ATP-binding" evidence="8">
    <location>
        <begin position="36"/>
        <end position="207"/>
    </location>
</feature>
<dbReference type="GO" id="GO:0005524">
    <property type="term" value="F:ATP binding"/>
    <property type="evidence" value="ECO:0007669"/>
    <property type="project" value="UniProtKB-KW"/>
</dbReference>
<dbReference type="Gene3D" id="3.30.70.330">
    <property type="match status" value="1"/>
</dbReference>
<dbReference type="InterPro" id="IPR000629">
    <property type="entry name" value="RNA-helicase_DEAD-box_CS"/>
</dbReference>
<dbReference type="Pfam" id="PF00271">
    <property type="entry name" value="Helicase_C"/>
    <property type="match status" value="1"/>
</dbReference>
<keyword evidence="12" id="KW-1185">Reference proteome</keyword>
<evidence type="ECO:0000259" key="9">
    <source>
        <dbReference type="PROSITE" id="PS51194"/>
    </source>
</evidence>
<dbReference type="SUPFAM" id="SSF52540">
    <property type="entry name" value="P-loop containing nucleoside triphosphate hydrolases"/>
    <property type="match status" value="1"/>
</dbReference>
<dbReference type="InterPro" id="IPR011545">
    <property type="entry name" value="DEAD/DEAH_box_helicase_dom"/>
</dbReference>
<evidence type="ECO:0000256" key="6">
    <source>
        <dbReference type="PROSITE-ProRule" id="PRU00552"/>
    </source>
</evidence>
<gene>
    <name evidence="11" type="primary">dbpA</name>
    <name evidence="11" type="ORF">OQ287_00820</name>
</gene>
<dbReference type="CDD" id="cd00268">
    <property type="entry name" value="DEADc"/>
    <property type="match status" value="1"/>
</dbReference>
<dbReference type="InterPro" id="IPR012677">
    <property type="entry name" value="Nucleotide-bd_a/b_plait_sf"/>
</dbReference>
<dbReference type="Proteomes" id="UP001165678">
    <property type="component" value="Unassembled WGS sequence"/>
</dbReference>
<dbReference type="GO" id="GO:0003676">
    <property type="term" value="F:nucleic acid binding"/>
    <property type="evidence" value="ECO:0007669"/>
    <property type="project" value="InterPro"/>
</dbReference>
<accession>A0AA41ZCH1</accession>
<dbReference type="EC" id="3.6.4.13" evidence="11"/>
<keyword evidence="3 7" id="KW-0347">Helicase</keyword>
<dbReference type="GO" id="GO:0005829">
    <property type="term" value="C:cytosol"/>
    <property type="evidence" value="ECO:0007669"/>
    <property type="project" value="TreeGrafter"/>
</dbReference>
<dbReference type="InterPro" id="IPR014014">
    <property type="entry name" value="RNA_helicase_DEAD_Q_motif"/>
</dbReference>
<feature type="domain" description="Helicase C-terminal" evidence="9">
    <location>
        <begin position="217"/>
        <end position="377"/>
    </location>
</feature>
<evidence type="ECO:0000256" key="7">
    <source>
        <dbReference type="RuleBase" id="RU000492"/>
    </source>
</evidence>
<organism evidence="11 12">
    <name type="scientific">Larsenimonas rhizosphaerae</name>
    <dbReference type="NCBI Taxonomy" id="2944682"/>
    <lineage>
        <taxon>Bacteria</taxon>
        <taxon>Pseudomonadati</taxon>
        <taxon>Pseudomonadota</taxon>
        <taxon>Gammaproteobacteria</taxon>
        <taxon>Oceanospirillales</taxon>
        <taxon>Halomonadaceae</taxon>
        <taxon>Larsenimonas</taxon>
    </lineage>
</organism>
<dbReference type="Pfam" id="PF00270">
    <property type="entry name" value="DEAD"/>
    <property type="match status" value="1"/>
</dbReference>
<evidence type="ECO:0000259" key="8">
    <source>
        <dbReference type="PROSITE" id="PS51192"/>
    </source>
</evidence>
<sequence>MPDTAEFSSLPLPAALLDNLASLEFTTMTPVQAAALPVVLEGRDVIARGRTGSGKTAAFGLGVLTRLRLEWFAPQALVLCPTRELADQVAAELRRLGRSLPNLKVLELCGGTSIGRQIHSLTHGAHVLVGTPGRVEALLRKGSLSPDALSMLVLDEADRMLDMGFEEVLEAIMSWLPVPRQTLLFSATWPEDVQALAQAGLVNPAMVQAGDDETPPAIEEHFHLVERGGLLDGVTCLLSHYRPAQCLVFCETKRETQETAEALRAAGWDTVALHGDLEQRERDEALLLFSQHSARIMVATDVAARGLDIPDLALVISMRIARDLDVHVHRIGRTGRAGQAGRAVTLFTSKEGHQLQALASYLDRELMDSPLPAPGHEGPSPAPMVTLAIDGGKKQKLRPGDIVGALTRDGGLAADDLGRISVQPTSSYVAVARDKADQALNQLKNGRLKGRQFRARRLRIR</sequence>
<protein>
    <submittedName>
        <fullName evidence="11">ATP-dependent RNA helicase DbpA</fullName>
        <ecNumber evidence="11">3.6.4.13</ecNumber>
    </submittedName>
</protein>
<dbReference type="PROSITE" id="PS51195">
    <property type="entry name" value="Q_MOTIF"/>
    <property type="match status" value="1"/>
</dbReference>
<dbReference type="CDD" id="cd12501">
    <property type="entry name" value="RRM_EcDbpA_like"/>
    <property type="match status" value="1"/>
</dbReference>
<evidence type="ECO:0000313" key="11">
    <source>
        <dbReference type="EMBL" id="MCX2522782.1"/>
    </source>
</evidence>
<dbReference type="GO" id="GO:0003724">
    <property type="term" value="F:RNA helicase activity"/>
    <property type="evidence" value="ECO:0007669"/>
    <property type="project" value="UniProtKB-EC"/>
</dbReference>
<keyword evidence="2 7" id="KW-0378">Hydrolase</keyword>
<name>A0AA41ZCH1_9GAMM</name>
<dbReference type="PROSITE" id="PS00039">
    <property type="entry name" value="DEAD_ATP_HELICASE"/>
    <property type="match status" value="1"/>
</dbReference>
<dbReference type="Pfam" id="PF03880">
    <property type="entry name" value="DbpA"/>
    <property type="match status" value="1"/>
</dbReference>
<dbReference type="SMART" id="SM00490">
    <property type="entry name" value="HELICc"/>
    <property type="match status" value="1"/>
</dbReference>
<dbReference type="AlphaFoldDB" id="A0AA41ZCH1"/>
<dbReference type="InterPro" id="IPR050079">
    <property type="entry name" value="DEAD_box_RNA_helicase"/>
</dbReference>
<dbReference type="NCBIfam" id="NF008744">
    <property type="entry name" value="PRK11776.1"/>
    <property type="match status" value="1"/>
</dbReference>
<dbReference type="EMBL" id="JAPIVE010000001">
    <property type="protein sequence ID" value="MCX2522782.1"/>
    <property type="molecule type" value="Genomic_DNA"/>
</dbReference>
<keyword evidence="4 7" id="KW-0067">ATP-binding</keyword>
<dbReference type="PROSITE" id="PS51194">
    <property type="entry name" value="HELICASE_CTER"/>
    <property type="match status" value="1"/>
</dbReference>
<keyword evidence="1 7" id="KW-0547">Nucleotide-binding</keyword>
<dbReference type="GO" id="GO:0016787">
    <property type="term" value="F:hydrolase activity"/>
    <property type="evidence" value="ECO:0007669"/>
    <property type="project" value="UniProtKB-KW"/>
</dbReference>
<proteinExistence type="inferred from homology"/>
<dbReference type="InterPro" id="IPR001650">
    <property type="entry name" value="Helicase_C-like"/>
</dbReference>
<evidence type="ECO:0000256" key="5">
    <source>
        <dbReference type="ARBA" id="ARBA00038437"/>
    </source>
</evidence>
<evidence type="ECO:0000256" key="2">
    <source>
        <dbReference type="ARBA" id="ARBA00022801"/>
    </source>
</evidence>
<comment type="similarity">
    <text evidence="5 7">Belongs to the DEAD box helicase family.</text>
</comment>
<dbReference type="RefSeq" id="WP_250935998.1">
    <property type="nucleotide sequence ID" value="NZ_JAMLJK010000001.1"/>
</dbReference>
<evidence type="ECO:0000256" key="1">
    <source>
        <dbReference type="ARBA" id="ARBA00022741"/>
    </source>
</evidence>
<dbReference type="CDD" id="cd18787">
    <property type="entry name" value="SF2_C_DEAD"/>
    <property type="match status" value="1"/>
</dbReference>
<dbReference type="InterPro" id="IPR005580">
    <property type="entry name" value="DbpA/CsdA_RNA-bd_dom"/>
</dbReference>
<dbReference type="Gene3D" id="3.40.50.300">
    <property type="entry name" value="P-loop containing nucleotide triphosphate hydrolases"/>
    <property type="match status" value="2"/>
</dbReference>
<evidence type="ECO:0000256" key="4">
    <source>
        <dbReference type="ARBA" id="ARBA00022840"/>
    </source>
</evidence>
<comment type="caution">
    <text evidence="11">The sequence shown here is derived from an EMBL/GenBank/DDBJ whole genome shotgun (WGS) entry which is preliminary data.</text>
</comment>
<dbReference type="PANTHER" id="PTHR47959">
    <property type="entry name" value="ATP-DEPENDENT RNA HELICASE RHLE-RELATED"/>
    <property type="match status" value="1"/>
</dbReference>